<evidence type="ECO:0000256" key="8">
    <source>
        <dbReference type="PROSITE-ProRule" id="PRU01360"/>
    </source>
</evidence>
<name>A0A3E4PYD0_BACUN</name>
<dbReference type="InterPro" id="IPR036942">
    <property type="entry name" value="Beta-barrel_TonB_sf"/>
</dbReference>
<dbReference type="Gene3D" id="2.60.40.1120">
    <property type="entry name" value="Carboxypeptidase-like, regulatory domain"/>
    <property type="match status" value="1"/>
</dbReference>
<protein>
    <submittedName>
        <fullName evidence="14">TonB-dependent receptor</fullName>
    </submittedName>
</protein>
<keyword evidence="5 9" id="KW-0798">TonB box</keyword>
<comment type="similarity">
    <text evidence="8 9">Belongs to the TonB-dependent receptor family.</text>
</comment>
<accession>A0A3E4PYD0</accession>
<dbReference type="InterPro" id="IPR037066">
    <property type="entry name" value="Plug_dom_sf"/>
</dbReference>
<feature type="domain" description="TonB-dependent receptor-like beta-barrel" evidence="11">
    <location>
        <begin position="422"/>
        <end position="877"/>
    </location>
</feature>
<dbReference type="InterPro" id="IPR012910">
    <property type="entry name" value="Plug_dom"/>
</dbReference>
<keyword evidence="2 8" id="KW-0813">Transport</keyword>
<evidence type="ECO:0000259" key="12">
    <source>
        <dbReference type="Pfam" id="PF07715"/>
    </source>
</evidence>
<keyword evidence="7 8" id="KW-0998">Cell outer membrane</keyword>
<reference evidence="14 15" key="1">
    <citation type="submission" date="2018-08" db="EMBL/GenBank/DDBJ databases">
        <title>A genome reference for cultivated species of the human gut microbiota.</title>
        <authorList>
            <person name="Zou Y."/>
            <person name="Xue W."/>
            <person name="Luo G."/>
        </authorList>
    </citation>
    <scope>NUCLEOTIDE SEQUENCE [LARGE SCALE GENOMIC DNA]</scope>
    <source>
        <strain evidence="14 15">TF09-22</strain>
    </source>
</reference>
<evidence type="ECO:0000256" key="2">
    <source>
        <dbReference type="ARBA" id="ARBA00022448"/>
    </source>
</evidence>
<evidence type="ECO:0000313" key="16">
    <source>
        <dbReference type="Proteomes" id="UP000487221"/>
    </source>
</evidence>
<evidence type="ECO:0000256" key="9">
    <source>
        <dbReference type="RuleBase" id="RU003357"/>
    </source>
</evidence>
<keyword evidence="10" id="KW-0732">Signal</keyword>
<dbReference type="InterPro" id="IPR000531">
    <property type="entry name" value="Beta-barrel_TonB"/>
</dbReference>
<evidence type="ECO:0000313" key="13">
    <source>
        <dbReference type="EMBL" id="KAB4179780.1"/>
    </source>
</evidence>
<dbReference type="Gene3D" id="2.40.170.20">
    <property type="entry name" value="TonB-dependent receptor, beta-barrel domain"/>
    <property type="match status" value="1"/>
</dbReference>
<dbReference type="GO" id="GO:0009279">
    <property type="term" value="C:cell outer membrane"/>
    <property type="evidence" value="ECO:0007669"/>
    <property type="project" value="UniProtKB-SubCell"/>
</dbReference>
<evidence type="ECO:0000259" key="11">
    <source>
        <dbReference type="Pfam" id="PF00593"/>
    </source>
</evidence>
<dbReference type="InterPro" id="IPR008969">
    <property type="entry name" value="CarboxyPept-like_regulatory"/>
</dbReference>
<dbReference type="EMBL" id="QSRB01000009">
    <property type="protein sequence ID" value="RGK85037.1"/>
    <property type="molecule type" value="Genomic_DNA"/>
</dbReference>
<dbReference type="PROSITE" id="PS52016">
    <property type="entry name" value="TONB_DEPENDENT_REC_3"/>
    <property type="match status" value="1"/>
</dbReference>
<dbReference type="Pfam" id="PF13715">
    <property type="entry name" value="CarbopepD_reg_2"/>
    <property type="match status" value="1"/>
</dbReference>
<reference evidence="13 16" key="2">
    <citation type="journal article" date="2019" name="Nat. Med.">
        <title>A library of human gut bacterial isolates paired with longitudinal multiomics data enables mechanistic microbiome research.</title>
        <authorList>
            <person name="Poyet M."/>
            <person name="Groussin M."/>
            <person name="Gibbons S.M."/>
            <person name="Avila-Pacheco J."/>
            <person name="Jiang X."/>
            <person name="Kearney S.M."/>
            <person name="Perrotta A.R."/>
            <person name="Berdy B."/>
            <person name="Zhao S."/>
            <person name="Lieberman T.D."/>
            <person name="Swanson P.K."/>
            <person name="Smith M."/>
            <person name="Roesemann S."/>
            <person name="Alexander J.E."/>
            <person name="Rich S.A."/>
            <person name="Livny J."/>
            <person name="Vlamakis H."/>
            <person name="Clish C."/>
            <person name="Bullock K."/>
            <person name="Deik A."/>
            <person name="Scott J."/>
            <person name="Pierce K.A."/>
            <person name="Xavier R.J."/>
            <person name="Alm E.J."/>
        </authorList>
    </citation>
    <scope>NUCLEOTIDE SEQUENCE [LARGE SCALE GENOMIC DNA]</scope>
    <source>
        <strain evidence="13 16">BIOML-A19</strain>
    </source>
</reference>
<dbReference type="NCBIfam" id="TIGR04057">
    <property type="entry name" value="SusC_RagA_signa"/>
    <property type="match status" value="1"/>
</dbReference>
<comment type="caution">
    <text evidence="14">The sequence shown here is derived from an EMBL/GenBank/DDBJ whole genome shotgun (WGS) entry which is preliminary data.</text>
</comment>
<keyword evidence="6 8" id="KW-0472">Membrane</keyword>
<dbReference type="Proteomes" id="UP000487221">
    <property type="component" value="Unassembled WGS sequence"/>
</dbReference>
<dbReference type="Pfam" id="PF00593">
    <property type="entry name" value="TonB_dep_Rec_b-barrel"/>
    <property type="match status" value="1"/>
</dbReference>
<dbReference type="InterPro" id="IPR023997">
    <property type="entry name" value="TonB-dep_OMP_SusC/RagA_CS"/>
</dbReference>
<dbReference type="Gene3D" id="2.170.130.10">
    <property type="entry name" value="TonB-dependent receptor, plug domain"/>
    <property type="match status" value="1"/>
</dbReference>
<gene>
    <name evidence="14" type="ORF">DXC91_12035</name>
    <name evidence="13" type="ORF">GAQ44_22475</name>
</gene>
<feature type="signal peptide" evidence="10">
    <location>
        <begin position="1"/>
        <end position="31"/>
    </location>
</feature>
<evidence type="ECO:0000256" key="4">
    <source>
        <dbReference type="ARBA" id="ARBA00022692"/>
    </source>
</evidence>
<evidence type="ECO:0000256" key="1">
    <source>
        <dbReference type="ARBA" id="ARBA00004571"/>
    </source>
</evidence>
<comment type="subcellular location">
    <subcellularLocation>
        <location evidence="1 8">Cell outer membrane</location>
        <topology evidence="1 8">Multi-pass membrane protein</topology>
    </subcellularLocation>
</comment>
<feature type="domain" description="TonB-dependent receptor plug" evidence="12">
    <location>
        <begin position="123"/>
        <end position="228"/>
    </location>
</feature>
<feature type="chain" id="PRO_5036080799" evidence="10">
    <location>
        <begin position="32"/>
        <end position="1026"/>
    </location>
</feature>
<keyword evidence="14" id="KW-0675">Receptor</keyword>
<keyword evidence="3 8" id="KW-1134">Transmembrane beta strand</keyword>
<evidence type="ECO:0000256" key="10">
    <source>
        <dbReference type="SAM" id="SignalP"/>
    </source>
</evidence>
<dbReference type="InterPro" id="IPR023996">
    <property type="entry name" value="TonB-dep_OMP_SusC/RagA"/>
</dbReference>
<organism evidence="14 15">
    <name type="scientific">Bacteroides uniformis</name>
    <dbReference type="NCBI Taxonomy" id="820"/>
    <lineage>
        <taxon>Bacteria</taxon>
        <taxon>Pseudomonadati</taxon>
        <taxon>Bacteroidota</taxon>
        <taxon>Bacteroidia</taxon>
        <taxon>Bacteroidales</taxon>
        <taxon>Bacteroidaceae</taxon>
        <taxon>Bacteroides</taxon>
    </lineage>
</organism>
<keyword evidence="4 8" id="KW-0812">Transmembrane</keyword>
<dbReference type="RefSeq" id="WP_117703786.1">
    <property type="nucleotide sequence ID" value="NZ_CALNHV010000003.1"/>
</dbReference>
<evidence type="ECO:0000256" key="5">
    <source>
        <dbReference type="ARBA" id="ARBA00023077"/>
    </source>
</evidence>
<evidence type="ECO:0000256" key="7">
    <source>
        <dbReference type="ARBA" id="ARBA00023237"/>
    </source>
</evidence>
<evidence type="ECO:0000313" key="14">
    <source>
        <dbReference type="EMBL" id="RGK85037.1"/>
    </source>
</evidence>
<sequence length="1026" mass="113224">MKRIMNQAARKRLAAMALFLLICLPFSLAQAQTVKVTGKVTDNLNEPMIGVSIVEKGTTNGCITDIDGNYTLNVNQGATIIFSYIGYVTQEKQAVAGVMNIVLKEDSETLDEVVVVGYGVQKKSSVTGAISQVKAEDMQNRTISDASQALQGKTAGVQLITTSAAPGSSPTVRVRGYSSNAASSPLYVVDGVRMSSIAGIDPNDIASMEVLKDAASAAIYGAEAGNGVILISTKKGKAGQGKITYDFQLSTQSIARMPKLLNAEEYVDYMSESSAFDPNFIKANWDGKTSTDWLDIAFENSLMMKHNLAFAGGGEQGNYYLSLTYLDNDGIVKGKDDVYQRMTATINAEYNIKPWLKVGTTNQIEKYNTRGVSTQNAYGSFLQSVLMMDPLTPDTYAPDKLPAHMQNALNQGSTLLQDENGNYYASSLFYEGENYHPTVMRKSTIGRNSGFNVNGSIYADFTPIKGFTFTSRFGYRLGGTRSANTSLPFYGNSTQRRDYVSINSQSATSIYYQWENFANYVKSFNGHTINAMLGMSFQESSYDYVKGSLDPDGEHAVLQNNPLFFYLNYAASSAVKGLNGEKTRSAKMSYFGRASYDYMGRYMAQFSLRADAADMSQLPVTNRWGYFPAVSLGWTVSEEKFFEPVKESVNSLKLRASWGQNGSLSALSGYAYSTDMASSGIYPLTGGNGFTTGVNPASLGNDELKWETSEQIDFGLDARFLRDRLTFSVDYYEKKTKDLLVLDTKPSLSIGGKTSPMNAGNVSNKGWEFELGWRDNIKDFSYSIRANLATLKNEVTYLDPSQPRLNGASFHTYQLSFFEKGYPVYYFRGYQFNGLDEQGNPTFKDLDNSGGLNEGDLTYIGDAIPDFTYGITLTAAYKGLDLTIFGTGSQGNDIFHCYYRPDYKTSNRLKEVWYDNHWSANNPTGTKPLANANNIDQYIQSDAMVYDASFFRIKQIQLGYTLPKSLLKKVFINNMRLYCSLDDFITFTKYPGFDPESSANATTGMGIDMGGYPASKKVVLGFNIEF</sequence>
<dbReference type="SUPFAM" id="SSF56935">
    <property type="entry name" value="Porins"/>
    <property type="match status" value="1"/>
</dbReference>
<evidence type="ECO:0000256" key="6">
    <source>
        <dbReference type="ARBA" id="ARBA00023136"/>
    </source>
</evidence>
<dbReference type="InterPro" id="IPR039426">
    <property type="entry name" value="TonB-dep_rcpt-like"/>
</dbReference>
<evidence type="ECO:0000256" key="3">
    <source>
        <dbReference type="ARBA" id="ARBA00022452"/>
    </source>
</evidence>
<dbReference type="Pfam" id="PF07715">
    <property type="entry name" value="Plug"/>
    <property type="match status" value="1"/>
</dbReference>
<dbReference type="NCBIfam" id="TIGR04056">
    <property type="entry name" value="OMP_RagA_SusC"/>
    <property type="match status" value="1"/>
</dbReference>
<dbReference type="AlphaFoldDB" id="A0A3E4PYD0"/>
<dbReference type="Proteomes" id="UP000260874">
    <property type="component" value="Unassembled WGS sequence"/>
</dbReference>
<proteinExistence type="inferred from homology"/>
<dbReference type="FunFam" id="2.60.40.1120:FF:000003">
    <property type="entry name" value="Outer membrane protein Omp121"/>
    <property type="match status" value="1"/>
</dbReference>
<dbReference type="SUPFAM" id="SSF49464">
    <property type="entry name" value="Carboxypeptidase regulatory domain-like"/>
    <property type="match status" value="1"/>
</dbReference>
<dbReference type="EMBL" id="WCTY01000060">
    <property type="protein sequence ID" value="KAB4179780.1"/>
    <property type="molecule type" value="Genomic_DNA"/>
</dbReference>
<evidence type="ECO:0000313" key="15">
    <source>
        <dbReference type="Proteomes" id="UP000260874"/>
    </source>
</evidence>